<evidence type="ECO:0000313" key="1">
    <source>
        <dbReference type="EMBL" id="DAF87274.1"/>
    </source>
</evidence>
<accession>A0A8S5TYL7</accession>
<proteinExistence type="predicted"/>
<dbReference type="EMBL" id="BK015961">
    <property type="protein sequence ID" value="DAF87274.1"/>
    <property type="molecule type" value="Genomic_DNA"/>
</dbReference>
<sequence length="121" mass="14022">MELTKIKLNGTELMKPETFMPKREDVYAGEYTTCLGEIIADRIGWKYSDLTLQWDALPQDMVSVLVNMQGVCTLEFDDVDGSHTENIIRSSTVQLRHRHTIQGVTWWKNVQTEVKFINVHH</sequence>
<name>A0A8S5TYL7_9CAUD</name>
<organism evidence="1">
    <name type="scientific">Siphoviridae sp. ctDsE1</name>
    <dbReference type="NCBI Taxonomy" id="2825390"/>
    <lineage>
        <taxon>Viruses</taxon>
        <taxon>Duplodnaviria</taxon>
        <taxon>Heunggongvirae</taxon>
        <taxon>Uroviricota</taxon>
        <taxon>Caudoviricetes</taxon>
    </lineage>
</organism>
<reference evidence="1" key="1">
    <citation type="journal article" date="2021" name="Proc. Natl. Acad. Sci. U.S.A.">
        <title>A Catalog of Tens of Thousands of Viruses from Human Metagenomes Reveals Hidden Associations with Chronic Diseases.</title>
        <authorList>
            <person name="Tisza M.J."/>
            <person name="Buck C.B."/>
        </authorList>
    </citation>
    <scope>NUCLEOTIDE SEQUENCE</scope>
    <source>
        <strain evidence="1">CtDsE1</strain>
    </source>
</reference>
<protein>
    <submittedName>
        <fullName evidence="1">Uncharacterized protein</fullName>
    </submittedName>
</protein>